<dbReference type="EMBL" id="QFGG01000004">
    <property type="protein sequence ID" value="TID43822.1"/>
    <property type="molecule type" value="Genomic_DNA"/>
</dbReference>
<dbReference type="EMBL" id="QCXM01000003">
    <property type="protein sequence ID" value="PUT48533.1"/>
    <property type="molecule type" value="Genomic_DNA"/>
</dbReference>
<organism evidence="2 5">
    <name type="scientific">Legionella taurinensis</name>
    <dbReference type="NCBI Taxonomy" id="70611"/>
    <lineage>
        <taxon>Bacteria</taxon>
        <taxon>Pseudomonadati</taxon>
        <taxon>Pseudomonadota</taxon>
        <taxon>Gammaproteobacteria</taxon>
        <taxon>Legionellales</taxon>
        <taxon>Legionellaceae</taxon>
        <taxon>Legionella</taxon>
    </lineage>
</organism>
<evidence type="ECO:0000313" key="3">
    <source>
        <dbReference type="EMBL" id="TID43822.1"/>
    </source>
</evidence>
<dbReference type="AlphaFoldDB" id="A0A3A5LGC8"/>
<evidence type="ECO:0008006" key="7">
    <source>
        <dbReference type="Google" id="ProtNLM"/>
    </source>
</evidence>
<evidence type="ECO:0000313" key="5">
    <source>
        <dbReference type="Proteomes" id="UP000270757"/>
    </source>
</evidence>
<keyword evidence="4" id="KW-1185">Reference proteome</keyword>
<dbReference type="OrthoDB" id="5635381at2"/>
<evidence type="ECO:0000313" key="2">
    <source>
        <dbReference type="EMBL" id="RJT47899.1"/>
    </source>
</evidence>
<evidence type="ECO:0000313" key="1">
    <source>
        <dbReference type="EMBL" id="PUT48533.1"/>
    </source>
</evidence>
<sequence length="301" mass="34013">MKYINIANRSAFVESIAYAAHELPTGNTMPLTHQDIMRQLRQQNYVLVPFALPSTVIHDAMAAFFRFLDEPQAIREHIDFTVAPMHRRGDVGFKQRDPADDSYNDSKAFFHFHPAIFQRCGAFLAQHPVVNDFMLKAEPIWQAVASTVHDLLTTLQPPFPGLVNRVFDTTDVHILLRFLKYNWQQSGKYLAKPHFDAGSMTLAIAESGPGLRIGSGPHDLTPVQQQPGHAIFMLSSNFKQIMPADELTAGWHDVIQLDETFIGKPYSRWALVAFIEAHGVTALPRTETHKWFQGETRPISP</sequence>
<dbReference type="GeneID" id="48946903"/>
<dbReference type="Proteomes" id="UP000270757">
    <property type="component" value="Unassembled WGS sequence"/>
</dbReference>
<protein>
    <recommendedName>
        <fullName evidence="7">Isopenicillin N synthase family oxygenase</fullName>
    </recommendedName>
</protein>
<dbReference type="SUPFAM" id="SSF51197">
    <property type="entry name" value="Clavaminate synthase-like"/>
    <property type="match status" value="1"/>
</dbReference>
<name>A0A3A5LGC8_9GAMM</name>
<comment type="caution">
    <text evidence="2">The sequence shown here is derived from an EMBL/GenBank/DDBJ whole genome shotgun (WGS) entry which is preliminary data.</text>
</comment>
<accession>A0A3A5LGC8</accession>
<reference evidence="1 4" key="1">
    <citation type="submission" date="2018-04" db="EMBL/GenBank/DDBJ databases">
        <title>Whole genome sequence comparison of clinical and drinking water Legionella pneumophila isolates associated with the Flint Water Crisis.</title>
        <authorList>
            <person name="Garner E."/>
            <person name="Brown C."/>
            <person name="Schwake O."/>
            <person name="Coil D."/>
            <person name="Jospin G."/>
            <person name="Eisen J."/>
            <person name="Edwards M."/>
            <person name="Pruden A."/>
        </authorList>
    </citation>
    <scope>NUCLEOTIDE SEQUENCE [LARGE SCALE GENOMIC DNA]</scope>
    <source>
        <strain evidence="1 4">Genessee03</strain>
    </source>
</reference>
<gene>
    <name evidence="2" type="ORF">D6J04_04815</name>
    <name evidence="1" type="ORF">DB745_03620</name>
    <name evidence="3" type="ORF">DIZ81_05220</name>
</gene>
<reference evidence="3 6" key="2">
    <citation type="submission" date="2018-04" db="EMBL/GenBank/DDBJ databases">
        <title>Whole genome sequence comparison of clinical and drinking water Legionella pneumophila isolates.</title>
        <authorList>
            <person name="Garner E."/>
        </authorList>
    </citation>
    <scope>NUCLEOTIDE SEQUENCE [LARGE SCALE GENOMIC DNA]</scope>
    <source>
        <strain evidence="3 6">WH02</strain>
    </source>
</reference>
<proteinExistence type="predicted"/>
<reference evidence="2 5" key="3">
    <citation type="submission" date="2018-09" db="EMBL/GenBank/DDBJ databases">
        <title>Draft genome sequences of Legionella taurinensis isolated from water samples.</title>
        <authorList>
            <person name="Chakeri A."/>
            <person name="Allerberger F."/>
            <person name="Kundi M."/>
            <person name="Ruppitsch W."/>
            <person name="Schmid D."/>
        </authorList>
    </citation>
    <scope>NUCLEOTIDE SEQUENCE [LARGE SCALE GENOMIC DNA]</scope>
    <source>
        <strain evidence="2 5">4570-18-6</strain>
    </source>
</reference>
<dbReference type="Proteomes" id="UP000306421">
    <property type="component" value="Unassembled WGS sequence"/>
</dbReference>
<dbReference type="InterPro" id="IPR027443">
    <property type="entry name" value="IPNS-like_sf"/>
</dbReference>
<evidence type="ECO:0000313" key="6">
    <source>
        <dbReference type="Proteomes" id="UP000306421"/>
    </source>
</evidence>
<dbReference type="Proteomes" id="UP000251035">
    <property type="component" value="Unassembled WGS sequence"/>
</dbReference>
<dbReference type="Gene3D" id="2.60.120.330">
    <property type="entry name" value="B-lactam Antibiotic, Isopenicillin N Synthase, Chain"/>
    <property type="match status" value="1"/>
</dbReference>
<dbReference type="RefSeq" id="WP_108292032.1">
    <property type="nucleotide sequence ID" value="NZ_CAAAIR010000005.1"/>
</dbReference>
<dbReference type="EMBL" id="QZWB01000004">
    <property type="protein sequence ID" value="RJT47899.1"/>
    <property type="molecule type" value="Genomic_DNA"/>
</dbReference>
<evidence type="ECO:0000313" key="4">
    <source>
        <dbReference type="Proteomes" id="UP000251035"/>
    </source>
</evidence>